<feature type="compositionally biased region" description="Basic and acidic residues" evidence="1">
    <location>
        <begin position="103"/>
        <end position="114"/>
    </location>
</feature>
<organism evidence="2 3">
    <name type="scientific">Carpediemonas membranifera</name>
    <dbReference type="NCBI Taxonomy" id="201153"/>
    <lineage>
        <taxon>Eukaryota</taxon>
        <taxon>Metamonada</taxon>
        <taxon>Carpediemonas-like organisms</taxon>
        <taxon>Carpediemonas</taxon>
    </lineage>
</organism>
<sequence length="485" mass="55215">MFGKAANARPQTALTDITRRCNNELEEHLSRLDVSSSSGVRRPATTLHVGRRAKTTHPGKWNETVEAIFATIDGEAPVRPRDDHVADLTRPDNGPDMAAMSRQHTESLDDEHMTTSKRLQLRMAQYRDDQGRKELEARAAVVRSERAAAFVRSYGRRNMIVDNKRAAGARTPDLVRTRLEQRAEAHNARLEFVVKHNKEREQMRRELVLSRSGRRDNGMTALQRLAVRSTALQLQRGRWRLATAMLARHQAIVSLLVSVRATRLEQVKRDTAATLVQTAWRGKILRAVQARREAAMGSIQAVIFSYMLRRRVQSKARATTTVVEFIAELRHTAGINTAIRQFRWCVVTVQRTYRRHRLSLEAKEVVLTRSLRDWERVWLTLRLTRERDRALKEARKKKAAASSQVVKAALKKQKRKAVTDDDVDALRQPDNVIAEHVARILAARVRAVALGEARRVSPLIDEDESFALLETLPLPDPPAPEPEEY</sequence>
<dbReference type="Proteomes" id="UP000717585">
    <property type="component" value="Unassembled WGS sequence"/>
</dbReference>
<dbReference type="PROSITE" id="PS50096">
    <property type="entry name" value="IQ"/>
    <property type="match status" value="1"/>
</dbReference>
<dbReference type="EMBL" id="JAHDYR010000012">
    <property type="protein sequence ID" value="KAG9395067.1"/>
    <property type="molecule type" value="Genomic_DNA"/>
</dbReference>
<keyword evidence="3" id="KW-1185">Reference proteome</keyword>
<gene>
    <name evidence="2" type="ORF">J8273_0283</name>
</gene>
<proteinExistence type="predicted"/>
<evidence type="ECO:0000313" key="3">
    <source>
        <dbReference type="Proteomes" id="UP000717585"/>
    </source>
</evidence>
<evidence type="ECO:0000256" key="1">
    <source>
        <dbReference type="SAM" id="MobiDB-lite"/>
    </source>
</evidence>
<dbReference type="AlphaFoldDB" id="A0A8J6BD91"/>
<comment type="caution">
    <text evidence="2">The sequence shown here is derived from an EMBL/GenBank/DDBJ whole genome shotgun (WGS) entry which is preliminary data.</text>
</comment>
<protein>
    <submittedName>
        <fullName evidence="2">Uncharacterized protein</fullName>
    </submittedName>
</protein>
<feature type="region of interest" description="Disordered" evidence="1">
    <location>
        <begin position="88"/>
        <end position="114"/>
    </location>
</feature>
<accession>A0A8J6BD91</accession>
<reference evidence="2" key="1">
    <citation type="submission" date="2021-05" db="EMBL/GenBank/DDBJ databases">
        <title>A free-living protist that lacks canonical eukaryotic 1 DNA replication and segregation systems.</title>
        <authorList>
            <person name="Salas-Leiva D.E."/>
            <person name="Tromer E.C."/>
            <person name="Curtis B.A."/>
            <person name="Jerlstrom-Hultqvist J."/>
            <person name="Kolisko M."/>
            <person name="Yi Z."/>
            <person name="Salas-Leiva J.S."/>
            <person name="Gallot-Lavallee L."/>
            <person name="Kops G.J.P.L."/>
            <person name="Archibald J.M."/>
            <person name="Simpson A.G.B."/>
            <person name="Roger A.J."/>
        </authorList>
    </citation>
    <scope>NUCLEOTIDE SEQUENCE</scope>
    <source>
        <strain evidence="2">BICM</strain>
    </source>
</reference>
<name>A0A8J6BD91_9EUKA</name>
<evidence type="ECO:0000313" key="2">
    <source>
        <dbReference type="EMBL" id="KAG9395067.1"/>
    </source>
</evidence>